<evidence type="ECO:0000256" key="5">
    <source>
        <dbReference type="ARBA" id="ARBA00022801"/>
    </source>
</evidence>
<keyword evidence="4 8" id="KW-0645">Protease</keyword>
<comment type="caution">
    <text evidence="12">The sequence shown here is derived from an EMBL/GenBank/DDBJ whole genome shotgun (WGS) entry which is preliminary data.</text>
</comment>
<evidence type="ECO:0000259" key="11">
    <source>
        <dbReference type="PROSITE" id="PS50240"/>
    </source>
</evidence>
<dbReference type="SUPFAM" id="SSF50494">
    <property type="entry name" value="Trypsin-like serine proteases"/>
    <property type="match status" value="1"/>
</dbReference>
<keyword evidence="5 8" id="KW-0378">Hydrolase</keyword>
<evidence type="ECO:0000256" key="2">
    <source>
        <dbReference type="ARBA" id="ARBA00012050"/>
    </source>
</evidence>
<keyword evidence="13" id="KW-1185">Reference proteome</keyword>
<dbReference type="InterPro" id="IPR033116">
    <property type="entry name" value="TRYPSIN_SER"/>
</dbReference>
<evidence type="ECO:0000256" key="4">
    <source>
        <dbReference type="ARBA" id="ARBA00022670"/>
    </source>
</evidence>
<dbReference type="EC" id="3.4.21.10" evidence="2"/>
<feature type="compositionally biased region" description="Low complexity" evidence="9">
    <location>
        <begin position="185"/>
        <end position="196"/>
    </location>
</feature>
<dbReference type="InterPro" id="IPR001314">
    <property type="entry name" value="Peptidase_S1A"/>
</dbReference>
<dbReference type="PROSITE" id="PS00135">
    <property type="entry name" value="TRYPSIN_SER"/>
    <property type="match status" value="1"/>
</dbReference>
<evidence type="ECO:0000256" key="1">
    <source>
        <dbReference type="ARBA" id="ARBA00001656"/>
    </source>
</evidence>
<evidence type="ECO:0000313" key="13">
    <source>
        <dbReference type="Proteomes" id="UP001187531"/>
    </source>
</evidence>
<name>A0AA88HZS3_ARTSF</name>
<dbReference type="Gene3D" id="2.40.10.10">
    <property type="entry name" value="Trypsin-like serine proteases"/>
    <property type="match status" value="1"/>
</dbReference>
<dbReference type="PROSITE" id="PS00134">
    <property type="entry name" value="TRYPSIN_HIS"/>
    <property type="match status" value="1"/>
</dbReference>
<dbReference type="Proteomes" id="UP001187531">
    <property type="component" value="Unassembled WGS sequence"/>
</dbReference>
<dbReference type="EMBL" id="JAVRJZ010000010">
    <property type="protein sequence ID" value="KAK2717336.1"/>
    <property type="molecule type" value="Genomic_DNA"/>
</dbReference>
<dbReference type="InterPro" id="IPR043504">
    <property type="entry name" value="Peptidase_S1_PA_chymotrypsin"/>
</dbReference>
<keyword evidence="6 8" id="KW-0720">Serine protease</keyword>
<dbReference type="FunFam" id="2.40.10.10:FF:000003">
    <property type="entry name" value="Transmembrane serine protease 3"/>
    <property type="match status" value="1"/>
</dbReference>
<proteinExistence type="predicted"/>
<dbReference type="InterPro" id="IPR001254">
    <property type="entry name" value="Trypsin_dom"/>
</dbReference>
<dbReference type="PRINTS" id="PR00722">
    <property type="entry name" value="CHYMOTRYPSIN"/>
</dbReference>
<accession>A0AA88HZS3</accession>
<dbReference type="Pfam" id="PF00089">
    <property type="entry name" value="Trypsin"/>
    <property type="match status" value="1"/>
</dbReference>
<evidence type="ECO:0000313" key="12">
    <source>
        <dbReference type="EMBL" id="KAK2717336.1"/>
    </source>
</evidence>
<keyword evidence="7" id="KW-1015">Disulfide bond</keyword>
<dbReference type="GO" id="GO:0006508">
    <property type="term" value="P:proteolysis"/>
    <property type="evidence" value="ECO:0007669"/>
    <property type="project" value="UniProtKB-KW"/>
</dbReference>
<dbReference type="PANTHER" id="PTHR24252:SF8">
    <property type="entry name" value="ACROSIN"/>
    <property type="match status" value="1"/>
</dbReference>
<dbReference type="AlphaFoldDB" id="A0AA88HZS3"/>
<evidence type="ECO:0000256" key="7">
    <source>
        <dbReference type="ARBA" id="ARBA00023157"/>
    </source>
</evidence>
<evidence type="ECO:0000256" key="10">
    <source>
        <dbReference type="SAM" id="SignalP"/>
    </source>
</evidence>
<feature type="region of interest" description="Disordered" evidence="9">
    <location>
        <begin position="185"/>
        <end position="242"/>
    </location>
</feature>
<protein>
    <recommendedName>
        <fullName evidence="3">Acrosin</fullName>
        <ecNumber evidence="2">3.4.21.10</ecNumber>
    </recommendedName>
</protein>
<dbReference type="PROSITE" id="PS50240">
    <property type="entry name" value="TRYPSIN_DOM"/>
    <property type="match status" value="1"/>
</dbReference>
<dbReference type="SMART" id="SM00020">
    <property type="entry name" value="Tryp_SPc"/>
    <property type="match status" value="1"/>
</dbReference>
<dbReference type="CDD" id="cd00190">
    <property type="entry name" value="Tryp_SPc"/>
    <property type="match status" value="1"/>
</dbReference>
<sequence>MINICVSQSTMWVTLVNLLLCVELALGHPSLNPISCQYEELKCRTSIGTMCKRPSEFCRNEKTTCEGEKSVCDGLRGIIFLEESEVCSGISEKPFKNLTLEMCTLMCLKNDVCQMFVHDQISEECFLAGSISKNSTHSGGFCYRITENDALKGRKRRQLFSNPLMGLANLFVNLFRGVNLGSMSSSTSTRSQGGRSIQFQQGSSSNSLPMFSQKSRPEANQCGRRSVNFEPPSGRQGRIINGRDVPDGALPWQVGVKWRDRSTGRFKHICGGSIISATHVLSAAHCVVGYSVSDFRVVVGGNSLLQPGREEQILDVGKFIIHENYNRPSRYNNDVAVIRLSKAIRFGNQVQPICLPPDSSYEQDGRKCIISGWGITKPWDETSVSRSLLAATVPIMNTAICRRSDYMGSLGQFKRVENGMICAGYVEGGTDSCQGDSGGPLACNIGGRFYLLGIISWGEGCAVKQKPGVYTRVSYYLNWIRSKIS</sequence>
<feature type="compositionally biased region" description="Polar residues" evidence="9">
    <location>
        <begin position="197"/>
        <end position="214"/>
    </location>
</feature>
<feature type="domain" description="Peptidase S1" evidence="11">
    <location>
        <begin position="239"/>
        <end position="485"/>
    </location>
</feature>
<dbReference type="GO" id="GO:0004252">
    <property type="term" value="F:serine-type endopeptidase activity"/>
    <property type="evidence" value="ECO:0007669"/>
    <property type="project" value="InterPro"/>
</dbReference>
<dbReference type="InterPro" id="IPR009003">
    <property type="entry name" value="Peptidase_S1_PA"/>
</dbReference>
<keyword evidence="10" id="KW-0732">Signal</keyword>
<feature type="signal peptide" evidence="10">
    <location>
        <begin position="1"/>
        <end position="27"/>
    </location>
</feature>
<evidence type="ECO:0000256" key="3">
    <source>
        <dbReference type="ARBA" id="ARBA00017161"/>
    </source>
</evidence>
<dbReference type="PANTHER" id="PTHR24252">
    <property type="entry name" value="ACROSIN-RELATED"/>
    <property type="match status" value="1"/>
</dbReference>
<evidence type="ECO:0000256" key="8">
    <source>
        <dbReference type="RuleBase" id="RU363034"/>
    </source>
</evidence>
<evidence type="ECO:0000256" key="6">
    <source>
        <dbReference type="ARBA" id="ARBA00022825"/>
    </source>
</evidence>
<evidence type="ECO:0000256" key="9">
    <source>
        <dbReference type="SAM" id="MobiDB-lite"/>
    </source>
</evidence>
<reference evidence="12" key="1">
    <citation type="submission" date="2023-07" db="EMBL/GenBank/DDBJ databases">
        <title>Chromosome-level genome assembly of Artemia franciscana.</title>
        <authorList>
            <person name="Jo E."/>
        </authorList>
    </citation>
    <scope>NUCLEOTIDE SEQUENCE</scope>
    <source>
        <tissue evidence="12">Whole body</tissue>
    </source>
</reference>
<comment type="catalytic activity">
    <reaction evidence="1">
        <text>Preferential cleavage: Arg-|-Xaa, Lys-|-Xaa.</text>
        <dbReference type="EC" id="3.4.21.10"/>
    </reaction>
</comment>
<feature type="chain" id="PRO_5041634454" description="Acrosin" evidence="10">
    <location>
        <begin position="28"/>
        <end position="485"/>
    </location>
</feature>
<dbReference type="InterPro" id="IPR018114">
    <property type="entry name" value="TRYPSIN_HIS"/>
</dbReference>
<gene>
    <name evidence="12" type="ORF">QYM36_006203</name>
</gene>
<organism evidence="12 13">
    <name type="scientific">Artemia franciscana</name>
    <name type="common">Brine shrimp</name>
    <name type="synonym">Artemia sanfranciscana</name>
    <dbReference type="NCBI Taxonomy" id="6661"/>
    <lineage>
        <taxon>Eukaryota</taxon>
        <taxon>Metazoa</taxon>
        <taxon>Ecdysozoa</taxon>
        <taxon>Arthropoda</taxon>
        <taxon>Crustacea</taxon>
        <taxon>Branchiopoda</taxon>
        <taxon>Anostraca</taxon>
        <taxon>Artemiidae</taxon>
        <taxon>Artemia</taxon>
    </lineage>
</organism>